<proteinExistence type="inferred from homology"/>
<evidence type="ECO:0000313" key="9">
    <source>
        <dbReference type="Proteomes" id="UP000289326"/>
    </source>
</evidence>
<dbReference type="InterPro" id="IPR005824">
    <property type="entry name" value="KOW"/>
</dbReference>
<keyword evidence="5" id="KW-0694">RNA-binding</keyword>
<dbReference type="Pfam" id="PF17136">
    <property type="entry name" value="ribosomal_L24"/>
    <property type="match status" value="1"/>
</dbReference>
<dbReference type="CDD" id="cd06089">
    <property type="entry name" value="KOW_RPL26"/>
    <property type="match status" value="1"/>
</dbReference>
<protein>
    <recommendedName>
        <fullName evidence="4 5">Large ribosomal subunit protein uL24</fullName>
    </recommendedName>
</protein>
<dbReference type="AlphaFoldDB" id="A0A4P6MPB8"/>
<evidence type="ECO:0000313" key="8">
    <source>
        <dbReference type="EMBL" id="QBF34943.1"/>
    </source>
</evidence>
<dbReference type="GO" id="GO:0019843">
    <property type="term" value="F:rRNA binding"/>
    <property type="evidence" value="ECO:0007669"/>
    <property type="project" value="UniProtKB-UniRule"/>
</dbReference>
<keyword evidence="9" id="KW-1185">Reference proteome</keyword>
<evidence type="ECO:0000256" key="4">
    <source>
        <dbReference type="ARBA" id="ARBA00035206"/>
    </source>
</evidence>
<evidence type="ECO:0000256" key="2">
    <source>
        <dbReference type="ARBA" id="ARBA00022980"/>
    </source>
</evidence>
<evidence type="ECO:0000256" key="5">
    <source>
        <dbReference type="HAMAP-Rule" id="MF_01326"/>
    </source>
</evidence>
<keyword evidence="3 5" id="KW-0687">Ribonucleoprotein</keyword>
<dbReference type="RefSeq" id="WP_130429720.1">
    <property type="nucleotide sequence ID" value="NZ_CP034841.1"/>
</dbReference>
<keyword evidence="2 5" id="KW-0689">Ribosomal protein</keyword>
<feature type="region of interest" description="Disordered" evidence="6">
    <location>
        <begin position="43"/>
        <end position="66"/>
    </location>
</feature>
<dbReference type="Pfam" id="PF00467">
    <property type="entry name" value="KOW"/>
    <property type="match status" value="1"/>
</dbReference>
<comment type="similarity">
    <text evidence="1 5">Belongs to the universal ribosomal protein uL24 family.</text>
</comment>
<dbReference type="HAMAP" id="MF_01326_B">
    <property type="entry name" value="Ribosomal_uL24_B"/>
    <property type="match status" value="1"/>
</dbReference>
<sequence length="108" mass="12222">MKMKFKKNDEVVVIAGAHKWEQGRIVRVDAKNNTVYIKDVNMQQKHKKPSQGSEGRIKKQEGPIHASNVAVIAKKGTKTSAPVYSKIGYKLTQNGQKTRIIKKTNKEY</sequence>
<dbReference type="InterPro" id="IPR041988">
    <property type="entry name" value="Ribosomal_uL24_KOW"/>
</dbReference>
<reference evidence="8 9" key="1">
    <citation type="submission" date="2019-01" db="EMBL/GenBank/DDBJ databases">
        <title>Complete sequence and annotation of the Mycoplasma phocirhinis strain 852T genome.</title>
        <authorList>
            <person name="Frasca S.Jr."/>
            <person name="Kutish G.F."/>
            <person name="Castellanos Gell J."/>
            <person name="Michaels D.L."/>
            <person name="Brown D.R."/>
        </authorList>
    </citation>
    <scope>NUCLEOTIDE SEQUENCE [LARGE SCALE GENOMIC DNA]</scope>
    <source>
        <strain evidence="8 9">852</strain>
    </source>
</reference>
<evidence type="ECO:0000256" key="3">
    <source>
        <dbReference type="ARBA" id="ARBA00023274"/>
    </source>
</evidence>
<dbReference type="KEGG" id="mphi:EG856_03435"/>
<evidence type="ECO:0000259" key="7">
    <source>
        <dbReference type="SMART" id="SM00739"/>
    </source>
</evidence>
<evidence type="ECO:0000256" key="1">
    <source>
        <dbReference type="ARBA" id="ARBA00010618"/>
    </source>
</evidence>
<dbReference type="PANTHER" id="PTHR12903">
    <property type="entry name" value="MITOCHONDRIAL RIBOSOMAL PROTEIN L24"/>
    <property type="match status" value="1"/>
</dbReference>
<keyword evidence="5" id="KW-0699">rRNA-binding</keyword>
<dbReference type="InterPro" id="IPR014722">
    <property type="entry name" value="Rib_uL2_dom2"/>
</dbReference>
<organism evidence="8 9">
    <name type="scientific">Mycoplasmopsis phocirhinis</name>
    <dbReference type="NCBI Taxonomy" id="142650"/>
    <lineage>
        <taxon>Bacteria</taxon>
        <taxon>Bacillati</taxon>
        <taxon>Mycoplasmatota</taxon>
        <taxon>Mycoplasmoidales</taxon>
        <taxon>Metamycoplasmataceae</taxon>
        <taxon>Mycoplasmopsis</taxon>
    </lineage>
</organism>
<dbReference type="EMBL" id="CP034841">
    <property type="protein sequence ID" value="QBF34943.1"/>
    <property type="molecule type" value="Genomic_DNA"/>
</dbReference>
<name>A0A4P6MPB8_9BACT</name>
<dbReference type="InterPro" id="IPR057264">
    <property type="entry name" value="Ribosomal_uL24_C"/>
</dbReference>
<comment type="subunit">
    <text evidence="5">Part of the 50S ribosomal subunit.</text>
</comment>
<accession>A0A4P6MPB8</accession>
<dbReference type="GO" id="GO:0005840">
    <property type="term" value="C:ribosome"/>
    <property type="evidence" value="ECO:0007669"/>
    <property type="project" value="UniProtKB-KW"/>
</dbReference>
<dbReference type="GO" id="GO:1990904">
    <property type="term" value="C:ribonucleoprotein complex"/>
    <property type="evidence" value="ECO:0007669"/>
    <property type="project" value="UniProtKB-KW"/>
</dbReference>
<dbReference type="SMART" id="SM00739">
    <property type="entry name" value="KOW"/>
    <property type="match status" value="1"/>
</dbReference>
<dbReference type="OrthoDB" id="9807419at2"/>
<dbReference type="GO" id="GO:0003735">
    <property type="term" value="F:structural constituent of ribosome"/>
    <property type="evidence" value="ECO:0007669"/>
    <property type="project" value="InterPro"/>
</dbReference>
<dbReference type="SUPFAM" id="SSF50104">
    <property type="entry name" value="Translation proteins SH3-like domain"/>
    <property type="match status" value="1"/>
</dbReference>
<dbReference type="InterPro" id="IPR003256">
    <property type="entry name" value="Ribosomal_uL24"/>
</dbReference>
<comment type="function">
    <text evidence="5">One of the proteins that surrounds the polypeptide exit tunnel on the outside of the subunit.</text>
</comment>
<dbReference type="NCBIfam" id="TIGR01079">
    <property type="entry name" value="rplX_bact"/>
    <property type="match status" value="1"/>
</dbReference>
<gene>
    <name evidence="5" type="primary">rplX</name>
    <name evidence="8" type="ORF">EG856_03435</name>
</gene>
<dbReference type="InterPro" id="IPR008991">
    <property type="entry name" value="Translation_prot_SH3-like_sf"/>
</dbReference>
<dbReference type="Gene3D" id="2.30.30.30">
    <property type="match status" value="1"/>
</dbReference>
<comment type="function">
    <text evidence="5">One of two assembly initiator proteins, it binds directly to the 5'-end of the 23S rRNA, where it nucleates assembly of the 50S subunit.</text>
</comment>
<feature type="domain" description="KOW" evidence="7">
    <location>
        <begin position="4"/>
        <end position="31"/>
    </location>
</feature>
<dbReference type="GO" id="GO:0006412">
    <property type="term" value="P:translation"/>
    <property type="evidence" value="ECO:0007669"/>
    <property type="project" value="UniProtKB-UniRule"/>
</dbReference>
<evidence type="ECO:0000256" key="6">
    <source>
        <dbReference type="SAM" id="MobiDB-lite"/>
    </source>
</evidence>
<dbReference type="Proteomes" id="UP000289326">
    <property type="component" value="Chromosome"/>
</dbReference>